<gene>
    <name evidence="2" type="ORF">ACFPM8_14195</name>
</gene>
<feature type="transmembrane region" description="Helical" evidence="1">
    <location>
        <begin position="88"/>
        <end position="110"/>
    </location>
</feature>
<keyword evidence="1" id="KW-0472">Membrane</keyword>
<name>A0ABW0MA57_9BURK</name>
<protein>
    <recommendedName>
        <fullName evidence="4">VanZ family protein</fullName>
    </recommendedName>
</protein>
<keyword evidence="1" id="KW-1133">Transmembrane helix</keyword>
<evidence type="ECO:0008006" key="4">
    <source>
        <dbReference type="Google" id="ProtNLM"/>
    </source>
</evidence>
<reference evidence="3" key="1">
    <citation type="journal article" date="2019" name="Int. J. Syst. Evol. Microbiol.">
        <title>The Global Catalogue of Microorganisms (GCM) 10K type strain sequencing project: providing services to taxonomists for standard genome sequencing and annotation.</title>
        <authorList>
            <consortium name="The Broad Institute Genomics Platform"/>
            <consortium name="The Broad Institute Genome Sequencing Center for Infectious Disease"/>
            <person name="Wu L."/>
            <person name="Ma J."/>
        </authorList>
    </citation>
    <scope>NUCLEOTIDE SEQUENCE [LARGE SCALE GENOMIC DNA]</scope>
    <source>
        <strain evidence="3">JCM 17066</strain>
    </source>
</reference>
<keyword evidence="1" id="KW-0812">Transmembrane</keyword>
<accession>A0ABW0MA57</accession>
<keyword evidence="3" id="KW-1185">Reference proteome</keyword>
<dbReference type="RefSeq" id="WP_378998214.1">
    <property type="nucleotide sequence ID" value="NZ_JBHSMT010000026.1"/>
</dbReference>
<evidence type="ECO:0000313" key="3">
    <source>
        <dbReference type="Proteomes" id="UP001596045"/>
    </source>
</evidence>
<feature type="transmembrane region" description="Helical" evidence="1">
    <location>
        <begin position="116"/>
        <end position="137"/>
    </location>
</feature>
<evidence type="ECO:0000313" key="2">
    <source>
        <dbReference type="EMBL" id="MFC5475109.1"/>
    </source>
</evidence>
<dbReference type="Proteomes" id="UP001596045">
    <property type="component" value="Unassembled WGS sequence"/>
</dbReference>
<feature type="transmembrane region" description="Helical" evidence="1">
    <location>
        <begin position="58"/>
        <end position="76"/>
    </location>
</feature>
<dbReference type="EMBL" id="JBHSMT010000026">
    <property type="protein sequence ID" value="MFC5475109.1"/>
    <property type="molecule type" value="Genomic_DNA"/>
</dbReference>
<comment type="caution">
    <text evidence="2">The sequence shown here is derived from an EMBL/GenBank/DDBJ whole genome shotgun (WGS) entry which is preliminary data.</text>
</comment>
<evidence type="ECO:0000256" key="1">
    <source>
        <dbReference type="SAM" id="Phobius"/>
    </source>
</evidence>
<sequence length="147" mass="16288">MLTAERFKRFLAIVILVCFFLPLCQCTPKADVGDPARSGKSRATEVFIPAATIHFKEIGEALIVALFAWPLAAWAFRRRAHTVPTEVLLNTAEVICSAASLAYLVLIVRFWGEVRYGGVIAFAGYGSYLATSGFILVRRIIGRFVKY</sequence>
<organism evidence="2 3">
    <name type="scientific">Paraherbaspirillum soli</name>
    <dbReference type="NCBI Taxonomy" id="631222"/>
    <lineage>
        <taxon>Bacteria</taxon>
        <taxon>Pseudomonadati</taxon>
        <taxon>Pseudomonadota</taxon>
        <taxon>Betaproteobacteria</taxon>
        <taxon>Burkholderiales</taxon>
        <taxon>Oxalobacteraceae</taxon>
        <taxon>Paraherbaspirillum</taxon>
    </lineage>
</organism>
<proteinExistence type="predicted"/>